<dbReference type="Proteomes" id="UP000038045">
    <property type="component" value="Unplaced"/>
</dbReference>
<name>A0A0N4ZDZ4_PARTI</name>
<dbReference type="WBParaSite" id="PTRK_0000583000.1">
    <property type="protein sequence ID" value="PTRK_0000583000.1"/>
    <property type="gene ID" value="PTRK_0000583000"/>
</dbReference>
<keyword evidence="2" id="KW-1185">Reference proteome</keyword>
<organism evidence="2 3">
    <name type="scientific">Parastrongyloides trichosuri</name>
    <name type="common">Possum-specific nematode worm</name>
    <dbReference type="NCBI Taxonomy" id="131310"/>
    <lineage>
        <taxon>Eukaryota</taxon>
        <taxon>Metazoa</taxon>
        <taxon>Ecdysozoa</taxon>
        <taxon>Nematoda</taxon>
        <taxon>Chromadorea</taxon>
        <taxon>Rhabditida</taxon>
        <taxon>Tylenchina</taxon>
        <taxon>Panagrolaimomorpha</taxon>
        <taxon>Strongyloidoidea</taxon>
        <taxon>Strongyloididae</taxon>
        <taxon>Parastrongyloides</taxon>
    </lineage>
</organism>
<dbReference type="AlphaFoldDB" id="A0A0N4ZDZ4"/>
<protein>
    <submittedName>
        <fullName evidence="3">Uncharacterized protein</fullName>
    </submittedName>
</protein>
<evidence type="ECO:0000313" key="3">
    <source>
        <dbReference type="WBParaSite" id="PTRK_0000583000.1"/>
    </source>
</evidence>
<feature type="compositionally biased region" description="Basic residues" evidence="1">
    <location>
        <begin position="69"/>
        <end position="86"/>
    </location>
</feature>
<proteinExistence type="predicted"/>
<evidence type="ECO:0000256" key="1">
    <source>
        <dbReference type="SAM" id="MobiDB-lite"/>
    </source>
</evidence>
<evidence type="ECO:0000313" key="2">
    <source>
        <dbReference type="Proteomes" id="UP000038045"/>
    </source>
</evidence>
<reference evidence="3" key="1">
    <citation type="submission" date="2017-02" db="UniProtKB">
        <authorList>
            <consortium name="WormBaseParasite"/>
        </authorList>
    </citation>
    <scope>IDENTIFICATION</scope>
</reference>
<feature type="region of interest" description="Disordered" evidence="1">
    <location>
        <begin position="50"/>
        <end position="89"/>
    </location>
</feature>
<accession>A0A0N4ZDZ4</accession>
<sequence length="114" mass="13344">MVKPIVKFIFTSYIAIFFIKQTISFPSSERSIILPSDSSLRDINLDNIPSNEDHVTKKRSVRGTGNRRPLTRRQRRLNNKRRHNGLRSRTSFQLARTIEAAQRLFVDLYNQNRG</sequence>